<protein>
    <submittedName>
        <fullName evidence="1">Uncharacterized protein</fullName>
    </submittedName>
</protein>
<proteinExistence type="predicted"/>
<sequence>MMTMVMIVLKEVFQYRERSPVKYKPIGNGQRGWFCSHSHTSGTEWSIADLRRPLDILFTMCS</sequence>
<accession>A0A0E9XG43</accession>
<dbReference type="AlphaFoldDB" id="A0A0E9XG43"/>
<dbReference type="EMBL" id="GBXM01006948">
    <property type="protein sequence ID" value="JAI01630.1"/>
    <property type="molecule type" value="Transcribed_RNA"/>
</dbReference>
<name>A0A0E9XG43_ANGAN</name>
<organism evidence="1">
    <name type="scientific">Anguilla anguilla</name>
    <name type="common">European freshwater eel</name>
    <name type="synonym">Muraena anguilla</name>
    <dbReference type="NCBI Taxonomy" id="7936"/>
    <lineage>
        <taxon>Eukaryota</taxon>
        <taxon>Metazoa</taxon>
        <taxon>Chordata</taxon>
        <taxon>Craniata</taxon>
        <taxon>Vertebrata</taxon>
        <taxon>Euteleostomi</taxon>
        <taxon>Actinopterygii</taxon>
        <taxon>Neopterygii</taxon>
        <taxon>Teleostei</taxon>
        <taxon>Anguilliformes</taxon>
        <taxon>Anguillidae</taxon>
        <taxon>Anguilla</taxon>
    </lineage>
</organism>
<reference evidence="1" key="1">
    <citation type="submission" date="2014-11" db="EMBL/GenBank/DDBJ databases">
        <authorList>
            <person name="Amaro Gonzalez C."/>
        </authorList>
    </citation>
    <scope>NUCLEOTIDE SEQUENCE</scope>
</reference>
<reference evidence="1" key="2">
    <citation type="journal article" date="2015" name="Fish Shellfish Immunol.">
        <title>Early steps in the European eel (Anguilla anguilla)-Vibrio vulnificus interaction in the gills: Role of the RtxA13 toxin.</title>
        <authorList>
            <person name="Callol A."/>
            <person name="Pajuelo D."/>
            <person name="Ebbesson L."/>
            <person name="Teles M."/>
            <person name="MacKenzie S."/>
            <person name="Amaro C."/>
        </authorList>
    </citation>
    <scope>NUCLEOTIDE SEQUENCE</scope>
</reference>
<evidence type="ECO:0000313" key="1">
    <source>
        <dbReference type="EMBL" id="JAI01630.1"/>
    </source>
</evidence>